<reference evidence="1 2" key="1">
    <citation type="submission" date="2023-12" db="EMBL/GenBank/DDBJ databases">
        <title>Micromonospora sp. nov., isolated from Atacama Desert.</title>
        <authorList>
            <person name="Carro L."/>
            <person name="Golinska P."/>
            <person name="Klenk H.-P."/>
            <person name="Goodfellow M."/>
        </authorList>
    </citation>
    <scope>NUCLEOTIDE SEQUENCE [LARGE SCALE GENOMIC DNA]</scope>
    <source>
        <strain evidence="1 2">4G53</strain>
    </source>
</reference>
<dbReference type="EMBL" id="JAXOTQ010000095">
    <property type="protein sequence ID" value="MDZ5494648.1"/>
    <property type="molecule type" value="Genomic_DNA"/>
</dbReference>
<proteinExistence type="predicted"/>
<protein>
    <recommendedName>
        <fullName evidence="3">Thioredoxin family protein</fullName>
    </recommendedName>
</protein>
<accession>A0ABU5JPT4</accession>
<comment type="caution">
    <text evidence="1">The sequence shown here is derived from an EMBL/GenBank/DDBJ whole genome shotgun (WGS) entry which is preliminary data.</text>
</comment>
<dbReference type="RefSeq" id="WP_322444099.1">
    <property type="nucleotide sequence ID" value="NZ_JAXOTQ010000095.1"/>
</dbReference>
<evidence type="ECO:0000313" key="1">
    <source>
        <dbReference type="EMBL" id="MDZ5494648.1"/>
    </source>
</evidence>
<dbReference type="Proteomes" id="UP001290101">
    <property type="component" value="Unassembled WGS sequence"/>
</dbReference>
<name>A0ABU5JPT4_9ACTN</name>
<sequence length="102" mass="11348">MIEILYFDGCPNHEGLETRIRSLLAAAGIEETITHRCIDSDEQARAEHFLGSPTVRVNGIDVDPEAASRDAYGLMCRVYVTDDGLRGKPSDQWIISAVQRSR</sequence>
<organism evidence="1 2">
    <name type="scientific">Micromonospora sicca</name>
    <dbReference type="NCBI Taxonomy" id="2202420"/>
    <lineage>
        <taxon>Bacteria</taxon>
        <taxon>Bacillati</taxon>
        <taxon>Actinomycetota</taxon>
        <taxon>Actinomycetes</taxon>
        <taxon>Micromonosporales</taxon>
        <taxon>Micromonosporaceae</taxon>
        <taxon>Micromonospora</taxon>
    </lineage>
</organism>
<gene>
    <name evidence="1" type="ORF">U2F25_35340</name>
</gene>
<evidence type="ECO:0000313" key="2">
    <source>
        <dbReference type="Proteomes" id="UP001290101"/>
    </source>
</evidence>
<keyword evidence="2" id="KW-1185">Reference proteome</keyword>
<evidence type="ECO:0008006" key="3">
    <source>
        <dbReference type="Google" id="ProtNLM"/>
    </source>
</evidence>